<dbReference type="EMBL" id="VCIA01000001">
    <property type="protein sequence ID" value="TMN21867.1"/>
    <property type="molecule type" value="Genomic_DNA"/>
</dbReference>
<accession>A0A5S3QJG0</accession>
<name>A0A5S3QJG0_9BACI</name>
<dbReference type="RefSeq" id="WP_138602689.1">
    <property type="nucleotide sequence ID" value="NZ_VCIA01000001.1"/>
</dbReference>
<dbReference type="OrthoDB" id="2373107at2"/>
<comment type="caution">
    <text evidence="1">The sequence shown here is derived from an EMBL/GenBank/DDBJ whole genome shotgun (WGS) entry which is preliminary data.</text>
</comment>
<evidence type="ECO:0000313" key="2">
    <source>
        <dbReference type="Proteomes" id="UP000306980"/>
    </source>
</evidence>
<proteinExistence type="predicted"/>
<dbReference type="Proteomes" id="UP000306980">
    <property type="component" value="Unassembled WGS sequence"/>
</dbReference>
<gene>
    <name evidence="1" type="ORF">FFL34_06865</name>
</gene>
<reference evidence="1 2" key="1">
    <citation type="submission" date="2019-05" db="EMBL/GenBank/DDBJ databases">
        <title>Genomic analysis of Lentibacillus sp. NKC220-2.</title>
        <authorList>
            <person name="Oh Y.J."/>
        </authorList>
    </citation>
    <scope>NUCLEOTIDE SEQUENCE [LARGE SCALE GENOMIC DNA]</scope>
    <source>
        <strain evidence="1 2">NKC220-2</strain>
    </source>
</reference>
<organism evidence="1 2">
    <name type="scientific">Lentibacillus cibarius</name>
    <dbReference type="NCBI Taxonomy" id="2583219"/>
    <lineage>
        <taxon>Bacteria</taxon>
        <taxon>Bacillati</taxon>
        <taxon>Bacillota</taxon>
        <taxon>Bacilli</taxon>
        <taxon>Bacillales</taxon>
        <taxon>Bacillaceae</taxon>
        <taxon>Lentibacillus</taxon>
    </lineage>
</organism>
<protein>
    <submittedName>
        <fullName evidence="1">Uncharacterized protein</fullName>
    </submittedName>
</protein>
<evidence type="ECO:0000313" key="1">
    <source>
        <dbReference type="EMBL" id="TMN21867.1"/>
    </source>
</evidence>
<sequence length="254" mass="29364">MNGTEALKPIYDKRVNYIIESLAAGTPRDDVSDDLNYSDYRSLDMYMRRRNFTWDSEKQNYVPVMEKQGQSIVQTPKHGKAGKVVKYLEEGLDPKTVAKKVGFTDHTKLGEYMKSKGYEWNSEQQNYTKVFGMVNDRDEDEQKESPSVPEQPVTNDFNVDHDEQSKEILHILANYKDRLFEVLNVTSDVSKIPRYAVPGTCMNKCAHISDAINELLLEFSQEKNIKQRSIFETALIEFLKKYGYESEVKSKLNC</sequence>
<dbReference type="AlphaFoldDB" id="A0A5S3QJG0"/>